<gene>
    <name evidence="1" type="ORF">SCF082_LOCUS11738</name>
</gene>
<evidence type="ECO:0000313" key="1">
    <source>
        <dbReference type="EMBL" id="CAK9012999.1"/>
    </source>
</evidence>
<comment type="caution">
    <text evidence="1">The sequence shown here is derived from an EMBL/GenBank/DDBJ whole genome shotgun (WGS) entry which is preliminary data.</text>
</comment>
<reference evidence="1 2" key="1">
    <citation type="submission" date="2024-02" db="EMBL/GenBank/DDBJ databases">
        <authorList>
            <person name="Chen Y."/>
            <person name="Shah S."/>
            <person name="Dougan E. K."/>
            <person name="Thang M."/>
            <person name="Chan C."/>
        </authorList>
    </citation>
    <scope>NUCLEOTIDE SEQUENCE [LARGE SCALE GENOMIC DNA]</scope>
</reference>
<keyword evidence="2" id="KW-1185">Reference proteome</keyword>
<proteinExistence type="predicted"/>
<sequence length="247" mass="26932">MQSIASTPLWRARAPGLLVFVVGNNARCSLQVSELTCYLALAGGAGMLDVLDLIQHVVTGAIMVHLPFVDHLALNLEAFSLLLAPCCELYGSQLAYGCYLSPSMLFERDDRLMMQSMMDPRQSMMFYPNPHRFHSLPIRPSDPMRTRMPPTEGGGAGWDVASMIPGWPWPDVRAYMPDFGQAGQVDALASSSQDLPHAMKRRNAVDVACAECGCTIRAGQGRCGTGDFFGSVYCSNCWNVWGSSQSA</sequence>
<dbReference type="Proteomes" id="UP001642464">
    <property type="component" value="Unassembled WGS sequence"/>
</dbReference>
<name>A0ABP0JFP6_9DINO</name>
<organism evidence="1 2">
    <name type="scientific">Durusdinium trenchii</name>
    <dbReference type="NCBI Taxonomy" id="1381693"/>
    <lineage>
        <taxon>Eukaryota</taxon>
        <taxon>Sar</taxon>
        <taxon>Alveolata</taxon>
        <taxon>Dinophyceae</taxon>
        <taxon>Suessiales</taxon>
        <taxon>Symbiodiniaceae</taxon>
        <taxon>Durusdinium</taxon>
    </lineage>
</organism>
<accession>A0ABP0JFP6</accession>
<protein>
    <submittedName>
        <fullName evidence="1">Uncharacterized protein</fullName>
    </submittedName>
</protein>
<dbReference type="EMBL" id="CAXAMM010007002">
    <property type="protein sequence ID" value="CAK9012999.1"/>
    <property type="molecule type" value="Genomic_DNA"/>
</dbReference>
<evidence type="ECO:0000313" key="2">
    <source>
        <dbReference type="Proteomes" id="UP001642464"/>
    </source>
</evidence>